<proteinExistence type="predicted"/>
<keyword evidence="1" id="KW-0723">Serine/threonine-protein kinase</keyword>
<evidence type="ECO:0000256" key="2">
    <source>
        <dbReference type="ARBA" id="ARBA00022679"/>
    </source>
</evidence>
<evidence type="ECO:0000259" key="8">
    <source>
        <dbReference type="PROSITE" id="PS50011"/>
    </source>
</evidence>
<evidence type="ECO:0000256" key="5">
    <source>
        <dbReference type="ARBA" id="ARBA00022840"/>
    </source>
</evidence>
<sequence length="190" mass="20924">MAEAAPAPAPQGGAAPSQRHPLVRAESEPLRFSLEFTRDNPGRLEDSYTIGSSRLGEGSFGSAHTAVCKRTGAVRAVKSIETKNVKNPTRLEKEIAIAKQLDHPNVVRLYETFRDARKLYLVMELCTGGELFDRIVEEGTNGFDELKAAGIVQQILGALSYMHAHHFAHRDVKPENFLSSARAPTRRSRS</sequence>
<dbReference type="InterPro" id="IPR011009">
    <property type="entry name" value="Kinase-like_dom_sf"/>
</dbReference>
<keyword evidence="10" id="KW-1185">Reference proteome</keyword>
<feature type="compositionally biased region" description="Low complexity" evidence="7">
    <location>
        <begin position="1"/>
        <end position="16"/>
    </location>
</feature>
<feature type="binding site" evidence="6">
    <location>
        <position position="78"/>
    </location>
    <ligand>
        <name>ATP</name>
        <dbReference type="ChEBI" id="CHEBI:30616"/>
    </ligand>
</feature>
<dbReference type="InterPro" id="IPR000719">
    <property type="entry name" value="Prot_kinase_dom"/>
</dbReference>
<evidence type="ECO:0000256" key="7">
    <source>
        <dbReference type="SAM" id="MobiDB-lite"/>
    </source>
</evidence>
<dbReference type="PANTHER" id="PTHR24349">
    <property type="entry name" value="SERINE/THREONINE-PROTEIN KINASE"/>
    <property type="match status" value="1"/>
</dbReference>
<keyword evidence="4" id="KW-0418">Kinase</keyword>
<protein>
    <recommendedName>
        <fullName evidence="8">Protein kinase domain-containing protein</fullName>
    </recommendedName>
</protein>
<feature type="region of interest" description="Disordered" evidence="7">
    <location>
        <begin position="1"/>
        <end position="24"/>
    </location>
</feature>
<dbReference type="Proteomes" id="UP001189429">
    <property type="component" value="Unassembled WGS sequence"/>
</dbReference>
<dbReference type="Gene3D" id="3.30.200.20">
    <property type="entry name" value="Phosphorylase Kinase, domain 1"/>
    <property type="match status" value="1"/>
</dbReference>
<dbReference type="SMART" id="SM00220">
    <property type="entry name" value="S_TKc"/>
    <property type="match status" value="1"/>
</dbReference>
<dbReference type="PROSITE" id="PS50011">
    <property type="entry name" value="PROTEIN_KINASE_DOM"/>
    <property type="match status" value="1"/>
</dbReference>
<dbReference type="Gene3D" id="1.10.510.10">
    <property type="entry name" value="Transferase(Phosphotransferase) domain 1"/>
    <property type="match status" value="1"/>
</dbReference>
<comment type="caution">
    <text evidence="9">The sequence shown here is derived from an EMBL/GenBank/DDBJ whole genome shotgun (WGS) entry which is preliminary data.</text>
</comment>
<reference evidence="9" key="1">
    <citation type="submission" date="2023-10" db="EMBL/GenBank/DDBJ databases">
        <authorList>
            <person name="Chen Y."/>
            <person name="Shah S."/>
            <person name="Dougan E. K."/>
            <person name="Thang M."/>
            <person name="Chan C."/>
        </authorList>
    </citation>
    <scope>NUCLEOTIDE SEQUENCE [LARGE SCALE GENOMIC DNA]</scope>
</reference>
<organism evidence="9 10">
    <name type="scientific">Prorocentrum cordatum</name>
    <dbReference type="NCBI Taxonomy" id="2364126"/>
    <lineage>
        <taxon>Eukaryota</taxon>
        <taxon>Sar</taxon>
        <taxon>Alveolata</taxon>
        <taxon>Dinophyceae</taxon>
        <taxon>Prorocentrales</taxon>
        <taxon>Prorocentraceae</taxon>
        <taxon>Prorocentrum</taxon>
    </lineage>
</organism>
<dbReference type="PROSITE" id="PS00107">
    <property type="entry name" value="PROTEIN_KINASE_ATP"/>
    <property type="match status" value="1"/>
</dbReference>
<dbReference type="InterPro" id="IPR050205">
    <property type="entry name" value="CDPK_Ser/Thr_kinases"/>
</dbReference>
<evidence type="ECO:0000256" key="6">
    <source>
        <dbReference type="PROSITE-ProRule" id="PRU10141"/>
    </source>
</evidence>
<evidence type="ECO:0000256" key="1">
    <source>
        <dbReference type="ARBA" id="ARBA00022527"/>
    </source>
</evidence>
<dbReference type="EMBL" id="CAUYUJ010016618">
    <property type="protein sequence ID" value="CAK0867214.1"/>
    <property type="molecule type" value="Genomic_DNA"/>
</dbReference>
<evidence type="ECO:0000256" key="3">
    <source>
        <dbReference type="ARBA" id="ARBA00022741"/>
    </source>
</evidence>
<accession>A0ABN9V343</accession>
<keyword evidence="3 6" id="KW-0547">Nucleotide-binding</keyword>
<dbReference type="InterPro" id="IPR017441">
    <property type="entry name" value="Protein_kinase_ATP_BS"/>
</dbReference>
<evidence type="ECO:0000313" key="9">
    <source>
        <dbReference type="EMBL" id="CAK0867214.1"/>
    </source>
</evidence>
<dbReference type="Pfam" id="PF00069">
    <property type="entry name" value="Pkinase"/>
    <property type="match status" value="1"/>
</dbReference>
<keyword evidence="5 6" id="KW-0067">ATP-binding</keyword>
<keyword evidence="2" id="KW-0808">Transferase</keyword>
<feature type="domain" description="Protein kinase" evidence="8">
    <location>
        <begin position="49"/>
        <end position="190"/>
    </location>
</feature>
<name>A0ABN9V343_9DINO</name>
<dbReference type="SUPFAM" id="SSF56112">
    <property type="entry name" value="Protein kinase-like (PK-like)"/>
    <property type="match status" value="1"/>
</dbReference>
<gene>
    <name evidence="9" type="ORF">PCOR1329_LOCUS54209</name>
</gene>
<evidence type="ECO:0000313" key="10">
    <source>
        <dbReference type="Proteomes" id="UP001189429"/>
    </source>
</evidence>
<evidence type="ECO:0000256" key="4">
    <source>
        <dbReference type="ARBA" id="ARBA00022777"/>
    </source>
</evidence>